<reference evidence="1 2" key="1">
    <citation type="journal article" date="2012" name="J. Bacteriol.">
        <title>Draft Genome Sequence of Novosphingobium nitrogenifigens Y88T.</title>
        <authorList>
            <person name="Strabala T.J."/>
            <person name="Macdonald L."/>
            <person name="Liu V."/>
            <person name="Smit A.M."/>
        </authorList>
    </citation>
    <scope>NUCLEOTIDE SEQUENCE [LARGE SCALE GENOMIC DNA]</scope>
    <source>
        <strain evidence="1 2">DSM 19370</strain>
    </source>
</reference>
<organism evidence="1 2">
    <name type="scientific">Novosphingobium nitrogenifigens DSM 19370</name>
    <dbReference type="NCBI Taxonomy" id="983920"/>
    <lineage>
        <taxon>Bacteria</taxon>
        <taxon>Pseudomonadati</taxon>
        <taxon>Pseudomonadota</taxon>
        <taxon>Alphaproteobacteria</taxon>
        <taxon>Sphingomonadales</taxon>
        <taxon>Sphingomonadaceae</taxon>
        <taxon>Novosphingobium</taxon>
    </lineage>
</organism>
<gene>
    <name evidence="1" type="ORF">Y88_0055</name>
</gene>
<name>F1Z4Q5_9SPHN</name>
<evidence type="ECO:0000313" key="1">
    <source>
        <dbReference type="EMBL" id="EGD60407.1"/>
    </source>
</evidence>
<keyword evidence="2" id="KW-1185">Reference proteome</keyword>
<proteinExistence type="predicted"/>
<sequence>MSVGVLWSRVLRPVRTERRGVQALPGDLSLPLLRGHYRAE</sequence>
<accession>F1Z4Q5</accession>
<dbReference type="Proteomes" id="UP000004728">
    <property type="component" value="Unassembled WGS sequence"/>
</dbReference>
<dbReference type="HOGENOM" id="CLU_3293282_0_0_5"/>
<dbReference type="InParanoid" id="F1Z4Q5"/>
<comment type="caution">
    <text evidence="1">The sequence shown here is derived from an EMBL/GenBank/DDBJ whole genome shotgun (WGS) entry which is preliminary data.</text>
</comment>
<dbReference type="EMBL" id="AEWJ01000022">
    <property type="protein sequence ID" value="EGD60407.1"/>
    <property type="molecule type" value="Genomic_DNA"/>
</dbReference>
<protein>
    <submittedName>
        <fullName evidence="1">Uncharacterized protein</fullName>
    </submittedName>
</protein>
<evidence type="ECO:0000313" key="2">
    <source>
        <dbReference type="Proteomes" id="UP000004728"/>
    </source>
</evidence>
<dbReference type="AlphaFoldDB" id="F1Z4Q5"/>